<evidence type="ECO:0000256" key="5">
    <source>
        <dbReference type="ARBA" id="ARBA00023600"/>
    </source>
</evidence>
<proteinExistence type="inferred from homology"/>
<keyword evidence="8" id="KW-1185">Reference proteome</keyword>
<evidence type="ECO:0000256" key="6">
    <source>
        <dbReference type="SAM" id="Phobius"/>
    </source>
</evidence>
<gene>
    <name evidence="7" type="ORF">ACFPQ4_10550</name>
</gene>
<dbReference type="Pfam" id="PF05105">
    <property type="entry name" value="Phage_holin_4_1"/>
    <property type="match status" value="1"/>
</dbReference>
<evidence type="ECO:0000256" key="3">
    <source>
        <dbReference type="ARBA" id="ARBA00022989"/>
    </source>
</evidence>
<keyword evidence="3 6" id="KW-1133">Transmembrane helix</keyword>
<accession>A0ABW0QZN0</accession>
<comment type="subcellular location">
    <subcellularLocation>
        <location evidence="1">Membrane</location>
        <topology evidence="1">Multi-pass membrane protein</topology>
    </subcellularLocation>
</comment>
<feature type="transmembrane region" description="Helical" evidence="6">
    <location>
        <begin position="68"/>
        <end position="88"/>
    </location>
</feature>
<feature type="transmembrane region" description="Helical" evidence="6">
    <location>
        <begin position="43"/>
        <end position="62"/>
    </location>
</feature>
<dbReference type="NCBIfam" id="TIGR01593">
    <property type="entry name" value="holin_tox_secr"/>
    <property type="match status" value="1"/>
</dbReference>
<keyword evidence="2 6" id="KW-0812">Transmembrane</keyword>
<evidence type="ECO:0000256" key="2">
    <source>
        <dbReference type="ARBA" id="ARBA00022692"/>
    </source>
</evidence>
<dbReference type="Proteomes" id="UP001596108">
    <property type="component" value="Unassembled WGS sequence"/>
</dbReference>
<comment type="similarity">
    <text evidence="5">Belongs to the bacteriophage holin family. Cp-1 holin subfamily.</text>
</comment>
<dbReference type="InterPro" id="IPR006480">
    <property type="entry name" value="Phage_holin_4_1"/>
</dbReference>
<keyword evidence="4 6" id="KW-0472">Membrane</keyword>
<feature type="transmembrane region" description="Helical" evidence="6">
    <location>
        <begin position="12"/>
        <end position="31"/>
    </location>
</feature>
<evidence type="ECO:0000256" key="4">
    <source>
        <dbReference type="ARBA" id="ARBA00023136"/>
    </source>
</evidence>
<comment type="caution">
    <text evidence="7">The sequence shown here is derived from an EMBL/GenBank/DDBJ whole genome shotgun (WGS) entry which is preliminary data.</text>
</comment>
<protein>
    <submittedName>
        <fullName evidence="7">Holin family protein</fullName>
    </submittedName>
</protein>
<reference evidence="8" key="1">
    <citation type="journal article" date="2019" name="Int. J. Syst. Evol. Microbiol.">
        <title>The Global Catalogue of Microorganisms (GCM) 10K type strain sequencing project: providing services to taxonomists for standard genome sequencing and annotation.</title>
        <authorList>
            <consortium name="The Broad Institute Genomics Platform"/>
            <consortium name="The Broad Institute Genome Sequencing Center for Infectious Disease"/>
            <person name="Wu L."/>
            <person name="Ma J."/>
        </authorList>
    </citation>
    <scope>NUCLEOTIDE SEQUENCE [LARGE SCALE GENOMIC DNA]</scope>
    <source>
        <strain evidence="8">CGMCC 1.18578</strain>
    </source>
</reference>
<name>A0ABW0QZN0_9BACL</name>
<dbReference type="RefSeq" id="WP_378111855.1">
    <property type="nucleotide sequence ID" value="NZ_JBHSNC010000031.1"/>
</dbReference>
<evidence type="ECO:0000256" key="1">
    <source>
        <dbReference type="ARBA" id="ARBA00004141"/>
    </source>
</evidence>
<dbReference type="EMBL" id="JBHSNC010000031">
    <property type="protein sequence ID" value="MFC5529883.1"/>
    <property type="molecule type" value="Genomic_DNA"/>
</dbReference>
<evidence type="ECO:0000313" key="7">
    <source>
        <dbReference type="EMBL" id="MFC5529883.1"/>
    </source>
</evidence>
<organism evidence="7 8">
    <name type="scientific">Cohnella yongneupensis</name>
    <dbReference type="NCBI Taxonomy" id="425006"/>
    <lineage>
        <taxon>Bacteria</taxon>
        <taxon>Bacillati</taxon>
        <taxon>Bacillota</taxon>
        <taxon>Bacilli</taxon>
        <taxon>Bacillales</taxon>
        <taxon>Paenibacillaceae</taxon>
        <taxon>Cohnella</taxon>
    </lineage>
</organism>
<sequence length="127" mass="13923">MSFAFGTWSEPLTFLLVVMAIDYITGITAAVRDGSGLDSRVGFWGLLKKGFMLLVIILSHRIDLLLGYDIAMGGAIAFYIVNELLSVIENFGRMGLPLPPQLLDIVKALRNRTASTKNDDTNSSDQK</sequence>
<evidence type="ECO:0000313" key="8">
    <source>
        <dbReference type="Proteomes" id="UP001596108"/>
    </source>
</evidence>